<protein>
    <submittedName>
        <fullName evidence="1">Uncharacterized protein</fullName>
    </submittedName>
</protein>
<evidence type="ECO:0000313" key="1">
    <source>
        <dbReference type="EMBL" id="KAA8912082.1"/>
    </source>
</evidence>
<dbReference type="Proteomes" id="UP000761534">
    <property type="component" value="Unassembled WGS sequence"/>
</dbReference>
<dbReference type="InterPro" id="IPR018624">
    <property type="entry name" value="Sec66"/>
</dbReference>
<dbReference type="OrthoDB" id="73168at2759"/>
<name>A0A642V4L9_9ASCO</name>
<reference evidence="1" key="1">
    <citation type="journal article" date="2019" name="G3 (Bethesda)">
        <title>Genome Assemblies of Two Rare Opportunistic Yeast Pathogens: Diutina rugosa (syn. Candida rugosa) and Trichomonascus ciferrii (syn. Candida ciferrii).</title>
        <authorList>
            <person name="Mixao V."/>
            <person name="Saus E."/>
            <person name="Hansen A.P."/>
            <person name="Lass-Florl C."/>
            <person name="Gabaldon T."/>
        </authorList>
    </citation>
    <scope>NUCLEOTIDE SEQUENCE</scope>
    <source>
        <strain evidence="1">CBS 4856</strain>
    </source>
</reference>
<dbReference type="GO" id="GO:0031204">
    <property type="term" value="P:post-translational protein targeting to membrane, translocation"/>
    <property type="evidence" value="ECO:0007669"/>
    <property type="project" value="InterPro"/>
</dbReference>
<dbReference type="PANTHER" id="PTHR28229:SF1">
    <property type="entry name" value="TRANSLOCATION PROTEIN SEC66"/>
    <property type="match status" value="1"/>
</dbReference>
<proteinExistence type="predicted"/>
<keyword evidence="2" id="KW-1185">Reference proteome</keyword>
<comment type="caution">
    <text evidence="1">The sequence shown here is derived from an EMBL/GenBank/DDBJ whole genome shotgun (WGS) entry which is preliminary data.</text>
</comment>
<accession>A0A642V4L9</accession>
<gene>
    <name evidence="1" type="ORF">TRICI_003622</name>
</gene>
<dbReference type="AlphaFoldDB" id="A0A642V4L9"/>
<dbReference type="PANTHER" id="PTHR28229">
    <property type="entry name" value="TRANSLOCATION PROTEIN SEC66"/>
    <property type="match status" value="1"/>
</dbReference>
<dbReference type="Pfam" id="PF09802">
    <property type="entry name" value="Sec66"/>
    <property type="match status" value="1"/>
</dbReference>
<dbReference type="GO" id="GO:0031207">
    <property type="term" value="C:Sec62/Sec63 complex"/>
    <property type="evidence" value="ECO:0007669"/>
    <property type="project" value="InterPro"/>
</dbReference>
<dbReference type="EMBL" id="SWFS01000265">
    <property type="protein sequence ID" value="KAA8912082.1"/>
    <property type="molecule type" value="Genomic_DNA"/>
</dbReference>
<dbReference type="VEuPathDB" id="FungiDB:TRICI_003622"/>
<organism evidence="1 2">
    <name type="scientific">Trichomonascus ciferrii</name>
    <dbReference type="NCBI Taxonomy" id="44093"/>
    <lineage>
        <taxon>Eukaryota</taxon>
        <taxon>Fungi</taxon>
        <taxon>Dikarya</taxon>
        <taxon>Ascomycota</taxon>
        <taxon>Saccharomycotina</taxon>
        <taxon>Dipodascomycetes</taxon>
        <taxon>Dipodascales</taxon>
        <taxon>Trichomonascaceae</taxon>
        <taxon>Trichomonascus</taxon>
        <taxon>Trichomonascus ciferrii complex</taxon>
    </lineage>
</organism>
<evidence type="ECO:0000313" key="2">
    <source>
        <dbReference type="Proteomes" id="UP000761534"/>
    </source>
</evidence>
<sequence length="154" mass="18169">MNDMLRTEPWYPDNWPREMYWSLKEQSATQKVPEKLLKSALIKWAAEDVRQLLRMREGKGVLTALHQKGSIGDDIWRRFTTSEKLLELELNEIAQEANGLKEGWPQQLFQTATEVTQNEALRKRIVEFPEQQADFRETYERIRQSSLEELQSSS</sequence>